<dbReference type="OrthoDB" id="1878503at2759"/>
<dbReference type="InterPro" id="IPR004252">
    <property type="entry name" value="Probable_transposase_24"/>
</dbReference>
<sequence>MAKKRRFTTCETEQHSQPSLSHGSPNCAQSCGASQPTQPHGPSQTTHLPRASQPYHLPGTSRPSNSRSFSQPHEAEEDLDVQENELFRVNAKPMDKTWMTKSRSSRDYLQGIMNFLHFASLNASKEGTILCPCVKCANSFMFSLNVVHDHLVSFGISQGYDCWYYHGETFSVPTSSKTCETPVEQIGLQFGDMEEMLHDVFYMHTRSTDDIRDETNEAEPFSQGLSEQPAQEPNANAQRFYNLLKDAKQPLYEGCKNFSKLSAIVHWYHLKCLRGLSNKTFTMILQSLKAILPPDAKLPKDCYEAKKIIKDLGLGYEKIHACPNSCMLFWKEHANDDFCKCGASRWVTNDANLEPNSSSSSKKKKKKAAKVLRWLPLKPRLQRLYMTLETAESMKWHAEGRTKDRKMRHPADTPAWKYFDSKHKDFAAEPRNVRLGIASDGFNPYGNMNNSYSIWPVILVPYNLPPWMCMKRSSFILSLLIPGPTSPGKNIDVYLQPLVEELKELWEVGVETYDVSSKQNFQLRATFMWTFHDLPAYGDMSGWNTKGALACPSCNYGTHSRWLKHGGKYCFMGHRRFLDKDHKFRKDRISFDGSQEMEVAPRMLSGEEVMMYTEHLECKSGKTKDNVKKPRNNQANGHEKEPWTKRSIFADLPYYPDLLLRNNLDVMHIGKNVIDNVIGTLLNMDGKTKDNLKARHDLVEWEIRYELHPQMLGSNKTYLPPACFSMTPKEKDDFLKVLKRVKVPDGYSSNLSRCIQLKQRKIIAICSKVLDVEELERLESQIAVTLCNLEKNFPPSFFTVMVHLVVHLATEAKLAGPVHYRWMYPIERYLHHLKSYVRNKACPKGSIVEGYIAEECLTFCSRYLDSVETIFNRPARNVEGSTGSISHFELDQKSWTQAHRYVLFNTDEITPFRIEHKEHIKRQSRPRRLTDEAINRIHSEKFCDWFRSYVGVMDDTRKQQLADKIKWLAQGPNTEARRFKRYVINDIVELNYFDKFRYVLFKCNWANVNSNRGCKTDEYGFVLVNFSHLIHKGDHLKDEPFILASQASQVYYVKDDREKEWVIAVRTKARDVYDVGNGESEEGGAGTYYDNEPYNLVAEDVPTNMNENLDWSRNDAYGITLDPLEFQKQARRSWHAWYMENNLPLPNQLHYLSHPTPSRGASQVANPQITSQDAQPQTNSQVQRPHGSLQHTQSNEPSQNSSQAMQGISRAPSRNSSQPQNVEDNVELDHDLDEPFAEREVGIQDGSGVRNKRGITRLSDVWNLPPTNRIVVKFNEAFVPMGYEGGLFNRFVATVSRKPHLCPINCLDWHKVPQHYKEACWSIIRSKFLIPENSPVSEAIKRYTLKLLGTRLRDWRCTLKNKYFDEAKTAAQIVATAPPTVNREHFADLVSYWFSDEGKALSLKNKGERNWNEDPHTTGSKSYARHAHELEEDSGFAPSRAQLYITTHTDKDENAVNDIAAANIPKIKELLPNSLEGNSKGSIYWSPNDVYSQAINKKEWSGRVRGCGFGPTPKSSRSTCNEFPRFNVADEEERMRDKQTIRELQGKVQSQAAELSTLKEQMAIVMRHAGLQVRDRCNGSLDQISPQAHQGSSHASHDIEYSD</sequence>
<dbReference type="EMBL" id="WJXA01000004">
    <property type="protein sequence ID" value="KAF7145313.1"/>
    <property type="molecule type" value="Genomic_DNA"/>
</dbReference>
<dbReference type="InterPro" id="IPR029480">
    <property type="entry name" value="Transpos_assoc"/>
</dbReference>
<evidence type="ECO:0000313" key="5">
    <source>
        <dbReference type="EMBL" id="KAF7145313.1"/>
    </source>
</evidence>
<dbReference type="InterPro" id="IPR025452">
    <property type="entry name" value="DUF4218"/>
</dbReference>
<dbReference type="InterPro" id="IPR004242">
    <property type="entry name" value="Transposase_21"/>
</dbReference>
<dbReference type="Pfam" id="PF13963">
    <property type="entry name" value="Transpos_assoc"/>
    <property type="match status" value="1"/>
</dbReference>
<feature type="domain" description="Transposase-associated" evidence="4">
    <location>
        <begin position="96"/>
        <end position="168"/>
    </location>
</feature>
<feature type="domain" description="DUF4216" evidence="2">
    <location>
        <begin position="988"/>
        <end position="1063"/>
    </location>
</feature>
<proteinExistence type="predicted"/>
<feature type="compositionally biased region" description="Polar residues" evidence="1">
    <location>
        <begin position="9"/>
        <end position="47"/>
    </location>
</feature>
<feature type="compositionally biased region" description="Polar residues" evidence="1">
    <location>
        <begin position="1155"/>
        <end position="1223"/>
    </location>
</feature>
<dbReference type="Proteomes" id="UP000626092">
    <property type="component" value="Unassembled WGS sequence"/>
</dbReference>
<feature type="region of interest" description="Disordered" evidence="1">
    <location>
        <begin position="621"/>
        <end position="640"/>
    </location>
</feature>
<protein>
    <submittedName>
        <fullName evidence="5">Uncharacterized protein</fullName>
    </submittedName>
</protein>
<feature type="compositionally biased region" description="Polar residues" evidence="1">
    <location>
        <begin position="61"/>
        <end position="71"/>
    </location>
</feature>
<dbReference type="Pfam" id="PF13960">
    <property type="entry name" value="DUF4218"/>
    <property type="match status" value="1"/>
</dbReference>
<reference evidence="5" key="1">
    <citation type="submission" date="2019-11" db="EMBL/GenBank/DDBJ databases">
        <authorList>
            <person name="Liu Y."/>
            <person name="Hou J."/>
            <person name="Li T.-Q."/>
            <person name="Guan C.-H."/>
            <person name="Wu X."/>
            <person name="Wu H.-Z."/>
            <person name="Ling F."/>
            <person name="Zhang R."/>
            <person name="Shi X.-G."/>
            <person name="Ren J.-P."/>
            <person name="Chen E.-F."/>
            <person name="Sun J.-M."/>
        </authorList>
    </citation>
    <scope>NUCLEOTIDE SEQUENCE</scope>
    <source>
        <strain evidence="5">Adult_tree_wgs_1</strain>
        <tissue evidence="5">Leaves</tissue>
    </source>
</reference>
<feature type="compositionally biased region" description="Polar residues" evidence="1">
    <location>
        <begin position="1581"/>
        <end position="1594"/>
    </location>
</feature>
<evidence type="ECO:0000313" key="6">
    <source>
        <dbReference type="Proteomes" id="UP000626092"/>
    </source>
</evidence>
<evidence type="ECO:0000256" key="1">
    <source>
        <dbReference type="SAM" id="MobiDB-lite"/>
    </source>
</evidence>
<name>A0A834H608_RHOSS</name>
<feature type="region of interest" description="Disordered" evidence="1">
    <location>
        <begin position="1581"/>
        <end position="1603"/>
    </location>
</feature>
<dbReference type="Pfam" id="PF03004">
    <property type="entry name" value="Transposase_24"/>
    <property type="match status" value="1"/>
</dbReference>
<accession>A0A834H608</accession>
<dbReference type="Pfam" id="PF13952">
    <property type="entry name" value="DUF4216"/>
    <property type="match status" value="1"/>
</dbReference>
<feature type="domain" description="DUF4218" evidence="3">
    <location>
        <begin position="765"/>
        <end position="877"/>
    </location>
</feature>
<dbReference type="PANTHER" id="PTHR10775">
    <property type="entry name" value="OS08G0208400 PROTEIN"/>
    <property type="match status" value="1"/>
</dbReference>
<dbReference type="InterPro" id="IPR025312">
    <property type="entry name" value="DUF4216"/>
</dbReference>
<evidence type="ECO:0000259" key="3">
    <source>
        <dbReference type="Pfam" id="PF13960"/>
    </source>
</evidence>
<comment type="caution">
    <text evidence="5">The sequence shown here is derived from an EMBL/GenBank/DDBJ whole genome shotgun (WGS) entry which is preliminary data.</text>
</comment>
<gene>
    <name evidence="5" type="ORF">RHSIM_Rhsim04G0055300</name>
</gene>
<evidence type="ECO:0000259" key="4">
    <source>
        <dbReference type="Pfam" id="PF13963"/>
    </source>
</evidence>
<keyword evidence="6" id="KW-1185">Reference proteome</keyword>
<dbReference type="Pfam" id="PF02992">
    <property type="entry name" value="Transposase_21"/>
    <property type="match status" value="1"/>
</dbReference>
<feature type="region of interest" description="Disordered" evidence="1">
    <location>
        <begin position="1"/>
        <end position="83"/>
    </location>
</feature>
<dbReference type="PANTHER" id="PTHR10775:SF173">
    <property type="match status" value="1"/>
</dbReference>
<organism evidence="5 6">
    <name type="scientific">Rhododendron simsii</name>
    <name type="common">Sims's rhododendron</name>
    <dbReference type="NCBI Taxonomy" id="118357"/>
    <lineage>
        <taxon>Eukaryota</taxon>
        <taxon>Viridiplantae</taxon>
        <taxon>Streptophyta</taxon>
        <taxon>Embryophyta</taxon>
        <taxon>Tracheophyta</taxon>
        <taxon>Spermatophyta</taxon>
        <taxon>Magnoliopsida</taxon>
        <taxon>eudicotyledons</taxon>
        <taxon>Gunneridae</taxon>
        <taxon>Pentapetalae</taxon>
        <taxon>asterids</taxon>
        <taxon>Ericales</taxon>
        <taxon>Ericaceae</taxon>
        <taxon>Ericoideae</taxon>
        <taxon>Rhodoreae</taxon>
        <taxon>Rhododendron</taxon>
    </lineage>
</organism>
<feature type="region of interest" description="Disordered" evidence="1">
    <location>
        <begin position="1149"/>
        <end position="1224"/>
    </location>
</feature>
<evidence type="ECO:0000259" key="2">
    <source>
        <dbReference type="Pfam" id="PF13952"/>
    </source>
</evidence>